<dbReference type="InterPro" id="IPR000160">
    <property type="entry name" value="GGDEF_dom"/>
</dbReference>
<feature type="domain" description="PAS" evidence="6">
    <location>
        <begin position="340"/>
        <end position="399"/>
    </location>
</feature>
<dbReference type="NCBIfam" id="TIGR00254">
    <property type="entry name" value="GGDEF"/>
    <property type="match status" value="1"/>
</dbReference>
<dbReference type="Gene3D" id="3.30.70.270">
    <property type="match status" value="1"/>
</dbReference>
<dbReference type="PROSITE" id="PS51318">
    <property type="entry name" value="TAT"/>
    <property type="match status" value="1"/>
</dbReference>
<dbReference type="InterPro" id="IPR006311">
    <property type="entry name" value="TAT_signal"/>
</dbReference>
<dbReference type="PROSITE" id="PS50887">
    <property type="entry name" value="GGDEF"/>
    <property type="match status" value="1"/>
</dbReference>
<dbReference type="PANTHER" id="PTHR44757:SF4">
    <property type="entry name" value="DIGUANYLATE CYCLASE DGCE-RELATED"/>
    <property type="match status" value="1"/>
</dbReference>
<dbReference type="PROSITE" id="PS50112">
    <property type="entry name" value="PAS"/>
    <property type="match status" value="2"/>
</dbReference>
<dbReference type="Gene3D" id="3.30.450.350">
    <property type="entry name" value="CHASE domain"/>
    <property type="match status" value="1"/>
</dbReference>
<dbReference type="CDD" id="cd00130">
    <property type="entry name" value="PAS"/>
    <property type="match status" value="3"/>
</dbReference>
<evidence type="ECO:0000313" key="12">
    <source>
        <dbReference type="Proteomes" id="UP001620460"/>
    </source>
</evidence>
<dbReference type="Pfam" id="PF03924">
    <property type="entry name" value="CHASE"/>
    <property type="match status" value="1"/>
</dbReference>
<dbReference type="InterPro" id="IPR052155">
    <property type="entry name" value="Biofilm_reg_signaling"/>
</dbReference>
<dbReference type="InterPro" id="IPR000014">
    <property type="entry name" value="PAS"/>
</dbReference>
<evidence type="ECO:0000259" key="6">
    <source>
        <dbReference type="PROSITE" id="PS50112"/>
    </source>
</evidence>
<dbReference type="SUPFAM" id="SSF141868">
    <property type="entry name" value="EAL domain-like"/>
    <property type="match status" value="1"/>
</dbReference>
<dbReference type="CDD" id="cd01948">
    <property type="entry name" value="EAL"/>
    <property type="match status" value="1"/>
</dbReference>
<keyword evidence="2 5" id="KW-0812">Transmembrane</keyword>
<feature type="domain" description="PAC" evidence="7">
    <location>
        <begin position="541"/>
        <end position="592"/>
    </location>
</feature>
<feature type="domain" description="PAS" evidence="6">
    <location>
        <begin position="593"/>
        <end position="666"/>
    </location>
</feature>
<evidence type="ECO:0000256" key="1">
    <source>
        <dbReference type="ARBA" id="ARBA00004370"/>
    </source>
</evidence>
<dbReference type="SMART" id="SM00091">
    <property type="entry name" value="PAS"/>
    <property type="match status" value="3"/>
</dbReference>
<gene>
    <name evidence="11" type="ORF">ISP17_03865</name>
</gene>
<dbReference type="InterPro" id="IPR042240">
    <property type="entry name" value="CHASE_sf"/>
</dbReference>
<feature type="domain" description="EAL" evidence="9">
    <location>
        <begin position="900"/>
        <end position="1157"/>
    </location>
</feature>
<dbReference type="InterPro" id="IPR000700">
    <property type="entry name" value="PAS-assoc_C"/>
</dbReference>
<evidence type="ECO:0000256" key="5">
    <source>
        <dbReference type="SAM" id="Phobius"/>
    </source>
</evidence>
<comment type="subcellular location">
    <subcellularLocation>
        <location evidence="1">Membrane</location>
    </subcellularLocation>
</comment>
<dbReference type="SUPFAM" id="SSF55785">
    <property type="entry name" value="PYP-like sensor domain (PAS domain)"/>
    <property type="match status" value="3"/>
</dbReference>
<evidence type="ECO:0000313" key="11">
    <source>
        <dbReference type="EMBL" id="MFK2903087.1"/>
    </source>
</evidence>
<dbReference type="Pfam" id="PF00563">
    <property type="entry name" value="EAL"/>
    <property type="match status" value="1"/>
</dbReference>
<proteinExistence type="predicted"/>
<evidence type="ECO:0000259" key="8">
    <source>
        <dbReference type="PROSITE" id="PS50839"/>
    </source>
</evidence>
<dbReference type="InterPro" id="IPR029787">
    <property type="entry name" value="Nucleotide_cyclase"/>
</dbReference>
<sequence>MKSRRRVLREALLGTLGMFAVGCAVTAWIVARTAADAQAVRDSQFRKSSAQLRQEVASRLTVPAYGLGGLRGMVLSIQRRPTPDEFRRAVLARDLVREFPGVYGFGFIEPVSGNERAAFVARTQAWYAQPFAVRTSGDPQQLYVIRSIEPIERNAAALGLDVGAEPVRREAVLRALASGAFTATGPIHLMQGGGSQFGALYFLPVFAPGPARELLGLVYAAVEYPRMLHSLVGDERLVDFTLADITTPTSVTVYPSMDQAPPAYRSHYQREVELTVGGRHLRLVVRSTPAFDAAVANDAAQARRLGLAGGVLSLLIAAVTWLLIAGRQRALDLAHSMTLELDRLATVARLTSNAVAIITVDGRVAWSNPAFTRLVGHAADDVQGRLLCDLLGEQPHADDACAAVKRAVQEVVPFQGEAPMRDRHGEPLWVELEVQPVRGRDVQLTSFIVILANITERRAMEDELRESRGFLQRTGDVARVGGWRVDLATRATTWSEQARRIVDMPAAYVPGFGSTMALFSEEARVRLQAALERATRGGGGWDMELPCTTFSGRAIWVRTLGEVETEHGRPVRITGSLQDITRRKQAELALAENRELLRVTLHSIGDAVVTTDAQAHVTWLNPVAETLTGWRVDEAVGRPIGEVLRLLSEETHHAVINPVETALAERRIVGLAHNTVLVARDGREFGIEDSAAPIKDDDGTVRGAVLVFHDVTAARALSREISHQARHDALTGLPNRTEYKERVMRFLRRAGDEGEHGAVLFVDLDNFKIVNDTCGHHAGDEVLVQMASLMRACVRSHDTVARLGGDEFAVLLEGCPREQAEHIAQAICDAADDYRYVAGTGQGFRVGASIGLVPIAGAMYELDAVMRAADISCYIAKSAGRGRVHTWAAQDASVQAHAGDAAWGARIEQALDQHGFVLYAQRIQPVSGHADRHGWHAEVLLRMLGEDGEPVSPAAFMPAAERYQLASRIDRWVVQTVFDLLSDWHDRADMPAMLSINLSGQSIGDRAFHDFVGGLIERARFDVRRLCFEITETAAITNLAVARAFLEAMRSRGIRIALDDFGAGVASFGYLKYLDVDYLKIDGQFVLGLASDPLDQVSVRSFCEVARVLGIQTIAECVERDELLSILATFPVDFAQGYLFHRPEPLAQLFGVQVAAGA</sequence>
<dbReference type="Gene3D" id="3.20.20.450">
    <property type="entry name" value="EAL domain"/>
    <property type="match status" value="1"/>
</dbReference>
<evidence type="ECO:0000256" key="2">
    <source>
        <dbReference type="ARBA" id="ARBA00022692"/>
    </source>
</evidence>
<keyword evidence="12" id="KW-1185">Reference proteome</keyword>
<dbReference type="SMART" id="SM00086">
    <property type="entry name" value="PAC"/>
    <property type="match status" value="3"/>
</dbReference>
<dbReference type="InterPro" id="IPR043128">
    <property type="entry name" value="Rev_trsase/Diguanyl_cyclase"/>
</dbReference>
<evidence type="ECO:0000256" key="3">
    <source>
        <dbReference type="ARBA" id="ARBA00022989"/>
    </source>
</evidence>
<dbReference type="Gene3D" id="3.30.450.20">
    <property type="entry name" value="PAS domain"/>
    <property type="match status" value="3"/>
</dbReference>
<feature type="domain" description="CHASE" evidence="8">
    <location>
        <begin position="138"/>
        <end position="231"/>
    </location>
</feature>
<dbReference type="SMART" id="SM00267">
    <property type="entry name" value="GGDEF"/>
    <property type="match status" value="1"/>
</dbReference>
<dbReference type="InterPro" id="IPR001610">
    <property type="entry name" value="PAC"/>
</dbReference>
<dbReference type="PROSITE" id="PS50113">
    <property type="entry name" value="PAC"/>
    <property type="match status" value="3"/>
</dbReference>
<keyword evidence="4 5" id="KW-0472">Membrane</keyword>
<evidence type="ECO:0000259" key="9">
    <source>
        <dbReference type="PROSITE" id="PS50883"/>
    </source>
</evidence>
<dbReference type="PROSITE" id="PS51257">
    <property type="entry name" value="PROKAR_LIPOPROTEIN"/>
    <property type="match status" value="1"/>
</dbReference>
<reference evidence="11 12" key="1">
    <citation type="submission" date="2020-10" db="EMBL/GenBank/DDBJ databases">
        <title>Phylogeny of dyella-like bacteria.</title>
        <authorList>
            <person name="Fu J."/>
        </authorList>
    </citation>
    <scope>NUCLEOTIDE SEQUENCE [LARGE SCALE GENOMIC DNA]</scope>
    <source>
        <strain evidence="11 12">Gsoil3046</strain>
    </source>
</reference>
<accession>A0ABW8JPP5</accession>
<dbReference type="PANTHER" id="PTHR44757">
    <property type="entry name" value="DIGUANYLATE CYCLASE DGCP"/>
    <property type="match status" value="1"/>
</dbReference>
<dbReference type="EMBL" id="JADIKM010000001">
    <property type="protein sequence ID" value="MFK2903087.1"/>
    <property type="molecule type" value="Genomic_DNA"/>
</dbReference>
<name>A0ABW8JPP5_9GAMM</name>
<dbReference type="InterPro" id="IPR013656">
    <property type="entry name" value="PAS_4"/>
</dbReference>
<dbReference type="PROSITE" id="PS50839">
    <property type="entry name" value="CHASE"/>
    <property type="match status" value="1"/>
</dbReference>
<dbReference type="Proteomes" id="UP001620460">
    <property type="component" value="Unassembled WGS sequence"/>
</dbReference>
<evidence type="ECO:0000259" key="10">
    <source>
        <dbReference type="PROSITE" id="PS50887"/>
    </source>
</evidence>
<dbReference type="Pfam" id="PF08448">
    <property type="entry name" value="PAS_4"/>
    <property type="match status" value="2"/>
</dbReference>
<protein>
    <submittedName>
        <fullName evidence="11">EAL domain-containing protein</fullName>
    </submittedName>
</protein>
<dbReference type="SMART" id="SM01079">
    <property type="entry name" value="CHASE"/>
    <property type="match status" value="1"/>
</dbReference>
<dbReference type="InterPro" id="IPR035919">
    <property type="entry name" value="EAL_sf"/>
</dbReference>
<dbReference type="InterPro" id="IPR006189">
    <property type="entry name" value="CHASE_dom"/>
</dbReference>
<dbReference type="InterPro" id="IPR035965">
    <property type="entry name" value="PAS-like_dom_sf"/>
</dbReference>
<dbReference type="SUPFAM" id="SSF55073">
    <property type="entry name" value="Nucleotide cyclase"/>
    <property type="match status" value="1"/>
</dbReference>
<feature type="domain" description="PAC" evidence="7">
    <location>
        <begin position="671"/>
        <end position="723"/>
    </location>
</feature>
<feature type="domain" description="PAC" evidence="7">
    <location>
        <begin position="414"/>
        <end position="466"/>
    </location>
</feature>
<feature type="transmembrane region" description="Helical" evidence="5">
    <location>
        <begin position="12"/>
        <end position="31"/>
    </location>
</feature>
<evidence type="ECO:0000259" key="7">
    <source>
        <dbReference type="PROSITE" id="PS50113"/>
    </source>
</evidence>
<dbReference type="CDD" id="cd01949">
    <property type="entry name" value="GGDEF"/>
    <property type="match status" value="1"/>
</dbReference>
<dbReference type="NCBIfam" id="TIGR00229">
    <property type="entry name" value="sensory_box"/>
    <property type="match status" value="3"/>
</dbReference>
<evidence type="ECO:0000256" key="4">
    <source>
        <dbReference type="ARBA" id="ARBA00023136"/>
    </source>
</evidence>
<dbReference type="InterPro" id="IPR001633">
    <property type="entry name" value="EAL_dom"/>
</dbReference>
<dbReference type="Pfam" id="PF00990">
    <property type="entry name" value="GGDEF"/>
    <property type="match status" value="1"/>
</dbReference>
<dbReference type="PROSITE" id="PS50883">
    <property type="entry name" value="EAL"/>
    <property type="match status" value="1"/>
</dbReference>
<comment type="caution">
    <text evidence="11">The sequence shown here is derived from an EMBL/GenBank/DDBJ whole genome shotgun (WGS) entry which is preliminary data.</text>
</comment>
<dbReference type="SMART" id="SM00052">
    <property type="entry name" value="EAL"/>
    <property type="match status" value="1"/>
</dbReference>
<feature type="domain" description="GGDEF" evidence="10">
    <location>
        <begin position="755"/>
        <end position="889"/>
    </location>
</feature>
<dbReference type="RefSeq" id="WP_404630218.1">
    <property type="nucleotide sequence ID" value="NZ_JADIKM010000001.1"/>
</dbReference>
<keyword evidence="3 5" id="KW-1133">Transmembrane helix</keyword>
<organism evidence="11 12">
    <name type="scientific">Dyella ginsengisoli</name>
    <dbReference type="NCBI Taxonomy" id="363848"/>
    <lineage>
        <taxon>Bacteria</taxon>
        <taxon>Pseudomonadati</taxon>
        <taxon>Pseudomonadota</taxon>
        <taxon>Gammaproteobacteria</taxon>
        <taxon>Lysobacterales</taxon>
        <taxon>Rhodanobacteraceae</taxon>
        <taxon>Dyella</taxon>
    </lineage>
</organism>